<dbReference type="AlphaFoldDB" id="I4F1F0"/>
<reference evidence="2 3" key="1">
    <citation type="journal article" date="2012" name="J. Bacteriol.">
        <title>Genome Sequence of Radiation-Resistant Modestobacter marinus Strain BC501, a Representative Actinobacterium That Thrives on Calcareous Stone Surfaces.</title>
        <authorList>
            <person name="Normand P."/>
            <person name="Gury J."/>
            <person name="Pujic P."/>
            <person name="Chouaia B."/>
            <person name="Crotti E."/>
            <person name="Brusetti L."/>
            <person name="Daffonchio D."/>
            <person name="Vacherie B."/>
            <person name="Barbe V."/>
            <person name="Medigue C."/>
            <person name="Calteau A."/>
            <person name="Ghodhbane-Gtari F."/>
            <person name="Essoussi I."/>
            <person name="Nouioui I."/>
            <person name="Abbassi-Ghozzi I."/>
            <person name="Gtari M."/>
        </authorList>
    </citation>
    <scope>NUCLEOTIDE SEQUENCE [LARGE SCALE GENOMIC DNA]</scope>
    <source>
        <strain evidence="3">BC 501</strain>
    </source>
</reference>
<proteinExistence type="predicted"/>
<dbReference type="Proteomes" id="UP000006461">
    <property type="component" value="Chromosome"/>
</dbReference>
<dbReference type="HOGENOM" id="CLU_1711165_0_0_11"/>
<protein>
    <submittedName>
        <fullName evidence="2">Uncharacterized protein</fullName>
    </submittedName>
</protein>
<feature type="region of interest" description="Disordered" evidence="1">
    <location>
        <begin position="107"/>
        <end position="153"/>
    </location>
</feature>
<feature type="compositionally biased region" description="Low complexity" evidence="1">
    <location>
        <begin position="111"/>
        <end position="122"/>
    </location>
</feature>
<dbReference type="KEGG" id="mmar:MODMU_4062"/>
<feature type="region of interest" description="Disordered" evidence="1">
    <location>
        <begin position="18"/>
        <end position="80"/>
    </location>
</feature>
<evidence type="ECO:0000256" key="1">
    <source>
        <dbReference type="SAM" id="MobiDB-lite"/>
    </source>
</evidence>
<dbReference type="STRING" id="477641.MODMU_4062"/>
<feature type="compositionally biased region" description="Basic and acidic residues" evidence="1">
    <location>
        <begin position="33"/>
        <end position="47"/>
    </location>
</feature>
<evidence type="ECO:0000313" key="2">
    <source>
        <dbReference type="EMBL" id="CCH89463.1"/>
    </source>
</evidence>
<evidence type="ECO:0000313" key="3">
    <source>
        <dbReference type="Proteomes" id="UP000006461"/>
    </source>
</evidence>
<keyword evidence="3" id="KW-1185">Reference proteome</keyword>
<feature type="compositionally biased region" description="Basic residues" evidence="1">
    <location>
        <begin position="123"/>
        <end position="135"/>
    </location>
</feature>
<name>I4F1F0_MODI5</name>
<organism evidence="2 3">
    <name type="scientific">Modestobacter italicus (strain DSM 44449 / CECT 9708 / BC 501)</name>
    <dbReference type="NCBI Taxonomy" id="2732864"/>
    <lineage>
        <taxon>Bacteria</taxon>
        <taxon>Bacillati</taxon>
        <taxon>Actinomycetota</taxon>
        <taxon>Actinomycetes</taxon>
        <taxon>Geodermatophilales</taxon>
        <taxon>Geodermatophilaceae</taxon>
        <taxon>Modestobacter</taxon>
    </lineage>
</organism>
<gene>
    <name evidence="2" type="ordered locus">MODMU_4062</name>
</gene>
<dbReference type="EMBL" id="FO203431">
    <property type="protein sequence ID" value="CCH89463.1"/>
    <property type="molecule type" value="Genomic_DNA"/>
</dbReference>
<feature type="compositionally biased region" description="Low complexity" evidence="1">
    <location>
        <begin position="136"/>
        <end position="147"/>
    </location>
</feature>
<sequence length="153" mass="16841">MLPAAGGVTGSLRVEWVSGQDRTGTHRQGPPDSRWREGRTGRRRCWDGPRQPMTTDDRPPVTRAPVGWSLQHRRRSTPVALAPPRRTLGAALLAGLTLSSLVACGGDEETPQAATTPATTSSTRRRRPRHRRRCSGRSPAWRAAPSRPARRSR</sequence>
<accession>I4F1F0</accession>